<dbReference type="PANTHER" id="PTHR36587">
    <property type="entry name" value="EXPRESSION SITE-ASSOCIATED GENE 3 (ESAG3)-LIKE PROTEIN"/>
    <property type="match status" value="1"/>
</dbReference>
<reference evidence="4 5" key="1">
    <citation type="journal article" date="2007" name="Science">
        <title>The Fusarium graminearum genome reveals a link between localized polymorphism and pathogen specialization.</title>
        <authorList>
            <person name="Cuomo C.A."/>
            <person name="Gueldener U."/>
            <person name="Xu J.-R."/>
            <person name="Trail F."/>
            <person name="Turgeon B.G."/>
            <person name="Di Pietro A."/>
            <person name="Walton J.D."/>
            <person name="Ma L.-J."/>
            <person name="Baker S.E."/>
            <person name="Rep M."/>
            <person name="Adam G."/>
            <person name="Antoniw J."/>
            <person name="Baldwin T."/>
            <person name="Calvo S.E."/>
            <person name="Chang Y.-L."/>
            <person name="DeCaprio D."/>
            <person name="Gale L.R."/>
            <person name="Gnerre S."/>
            <person name="Goswami R.S."/>
            <person name="Hammond-Kosack K."/>
            <person name="Harris L.J."/>
            <person name="Hilburn K."/>
            <person name="Kennell J.C."/>
            <person name="Kroken S."/>
            <person name="Magnuson J.K."/>
            <person name="Mannhaupt G."/>
            <person name="Mauceli E.W."/>
            <person name="Mewes H.-W."/>
            <person name="Mitterbauer R."/>
            <person name="Muehlbauer G."/>
            <person name="Muensterkoetter M."/>
            <person name="Nelson D."/>
            <person name="O'Donnell K."/>
            <person name="Ouellet T."/>
            <person name="Qi W."/>
            <person name="Quesneville H."/>
            <person name="Roncero M.I.G."/>
            <person name="Seong K.-Y."/>
            <person name="Tetko I.V."/>
            <person name="Urban M."/>
            <person name="Waalwijk C."/>
            <person name="Ward T.J."/>
            <person name="Yao J."/>
            <person name="Birren B.W."/>
            <person name="Kistler H.C."/>
        </authorList>
    </citation>
    <scope>NUCLEOTIDE SEQUENCE [LARGE SCALE GENOMIC DNA]</scope>
    <source>
        <strain evidence="5">ATCC MYA-4620 / CBS 123657 / FGSC 9075 / NRRL 31084 / PH-1</strain>
        <strain evidence="4">PH-1 / ATCC MYA-4620 / FGSC 9075 / NRRL 31084</strain>
    </source>
</reference>
<keyword evidence="2" id="KW-1133">Transmembrane helix</keyword>
<feature type="region of interest" description="Disordered" evidence="1">
    <location>
        <begin position="28"/>
        <end position="47"/>
    </location>
</feature>
<dbReference type="AlphaFoldDB" id="A0A098DPA8"/>
<keyword evidence="2" id="KW-0472">Membrane</keyword>
<proteinExistence type="predicted"/>
<protein>
    <submittedName>
        <fullName evidence="3">Chromosome 4, complete genome</fullName>
    </submittedName>
</protein>
<reference evidence="4" key="4">
    <citation type="submission" date="2017-01" db="UniProtKB">
        <authorList>
            <consortium name="EnsemblFungi"/>
        </authorList>
    </citation>
    <scope>IDENTIFICATION</scope>
    <source>
        <strain evidence="4">PH-1 / ATCC MYA-4620 / FGSC 9075 / NRRL 31084</strain>
    </source>
</reference>
<dbReference type="Proteomes" id="UP000070720">
    <property type="component" value="Chromosome 4"/>
</dbReference>
<dbReference type="InParanoid" id="A0A098DPA8"/>
<keyword evidence="5" id="KW-1185">Reference proteome</keyword>
<dbReference type="eggNOG" id="ENOG502SKSW">
    <property type="taxonomic scope" value="Eukaryota"/>
</dbReference>
<evidence type="ECO:0000313" key="5">
    <source>
        <dbReference type="Proteomes" id="UP000070720"/>
    </source>
</evidence>
<dbReference type="PANTHER" id="PTHR36587:SF2">
    <property type="entry name" value="EXPRESSION SITE-ASSOCIATED GENE 3 (ESAG3)-LIKE PROTEIN"/>
    <property type="match status" value="1"/>
</dbReference>
<dbReference type="EnsemblFungi" id="CEF83691">
    <property type="protein sequence ID" value="CEF83691"/>
    <property type="gene ID" value="FGRRES_17153"/>
</dbReference>
<feature type="transmembrane region" description="Helical" evidence="2">
    <location>
        <begin position="62"/>
        <end position="83"/>
    </location>
</feature>
<evidence type="ECO:0000256" key="2">
    <source>
        <dbReference type="SAM" id="Phobius"/>
    </source>
</evidence>
<dbReference type="VEuPathDB" id="FungiDB:FGRAMPH1_01G28041"/>
<evidence type="ECO:0000313" key="4">
    <source>
        <dbReference type="EnsemblFungi" id="CEF83691"/>
    </source>
</evidence>
<dbReference type="CDD" id="cd22997">
    <property type="entry name" value="GT_LH"/>
    <property type="match status" value="1"/>
</dbReference>
<organism evidence="3 5">
    <name type="scientific">Gibberella zeae (strain ATCC MYA-4620 / CBS 123657 / FGSC 9075 / NRRL 31084 / PH-1)</name>
    <name type="common">Wheat head blight fungus</name>
    <name type="synonym">Fusarium graminearum</name>
    <dbReference type="NCBI Taxonomy" id="229533"/>
    <lineage>
        <taxon>Eukaryota</taxon>
        <taxon>Fungi</taxon>
        <taxon>Dikarya</taxon>
        <taxon>Ascomycota</taxon>
        <taxon>Pezizomycotina</taxon>
        <taxon>Sordariomycetes</taxon>
        <taxon>Hypocreomycetidae</taxon>
        <taxon>Hypocreales</taxon>
        <taxon>Nectriaceae</taxon>
        <taxon>Fusarium</taxon>
    </lineage>
</organism>
<sequence>MAETSFCISIFTMDTLRNAMPQWHSYSRLDTRSPDSDPESLKTPGSGSVPCWRPFAKRLLRLPLRTVTILIAAFLVLPGLLALTSVKGRAYLKDPPVETEPVEHLVTQDRRLAIVLPANNPDHELCKVITSSIALGYPCPVIVNWGKTYDPSKGWKGGSHLAKITGTLEYLDSVVDPNTPDENRLEENDLVVLSDSYDVWFQLPPDVLIKRYHEANAQANRRLAAQYKGRGKVTMQQTIIVSAQKKCFPPESSGSILHCDQLPDSPVRKDLYGPNTDRDPNEFHDNRPKYLNSGSMIGPVGDMRRYFRRVYERMQRGLVNGKDLYSDQGIFAEIFAEQELWRRSLRSHKSITKDKDFEFLHEEFEYHVGLDYTQHLFIPTVFEEQDGEIIALNDAAGIAEKSKSLDTSPRLDGVPADIQESHNPLSKLSFRELDIVEDWGEMPLYADFFSEAIPVVVHHNAHKDGAKKRRYTWWDRIWYFPYLRELVEVQLKETKARSLFDIVVNGESLVYWDSRSSKPQKKPQTFVVGNNGNATFERHEFTDVCRAKTEKEEAKKPWWDEVFRDGKGDLKG</sequence>
<reference evidence="3 5" key="3">
    <citation type="journal article" date="2015" name="BMC Genomics">
        <title>The completed genome sequence of the pathogenic ascomycete fungus Fusarium graminearum.</title>
        <authorList>
            <person name="King R."/>
            <person name="Urban M."/>
            <person name="Hammond-Kosack M.C."/>
            <person name="Hassani-Pak K."/>
            <person name="Hammond-Kosack K.E."/>
        </authorList>
    </citation>
    <scope>NUCLEOTIDE SEQUENCE [LARGE SCALE GENOMIC DNA]</scope>
    <source>
        <strain evidence="5">ATCC MYA-4620 / CBS 123657 / FGSC 9075 / NRRL 31084 / PH-1</strain>
        <strain evidence="3">PH-1</strain>
    </source>
</reference>
<keyword evidence="2" id="KW-0812">Transmembrane</keyword>
<evidence type="ECO:0000313" key="3">
    <source>
        <dbReference type="EMBL" id="CEF83691.1"/>
    </source>
</evidence>
<reference evidence="4 5" key="2">
    <citation type="journal article" date="2010" name="Nature">
        <title>Comparative genomics reveals mobile pathogenicity chromosomes in Fusarium.</title>
        <authorList>
            <person name="Ma L.J."/>
            <person name="van der Does H.C."/>
            <person name="Borkovich K.A."/>
            <person name="Coleman J.J."/>
            <person name="Daboussi M.J."/>
            <person name="Di Pietro A."/>
            <person name="Dufresne M."/>
            <person name="Freitag M."/>
            <person name="Grabherr M."/>
            <person name="Henrissat B."/>
            <person name="Houterman P.M."/>
            <person name="Kang S."/>
            <person name="Shim W.B."/>
            <person name="Woloshuk C."/>
            <person name="Xie X."/>
            <person name="Xu J.R."/>
            <person name="Antoniw J."/>
            <person name="Baker S.E."/>
            <person name="Bluhm B.H."/>
            <person name="Breakspear A."/>
            <person name="Brown D.W."/>
            <person name="Butchko R.A."/>
            <person name="Chapman S."/>
            <person name="Coulson R."/>
            <person name="Coutinho P.M."/>
            <person name="Danchin E.G."/>
            <person name="Diener A."/>
            <person name="Gale L.R."/>
            <person name="Gardiner D.M."/>
            <person name="Goff S."/>
            <person name="Hammond-Kosack K.E."/>
            <person name="Hilburn K."/>
            <person name="Hua-Van A."/>
            <person name="Jonkers W."/>
            <person name="Kazan K."/>
            <person name="Kodira C.D."/>
            <person name="Koehrsen M."/>
            <person name="Kumar L."/>
            <person name="Lee Y.H."/>
            <person name="Li L."/>
            <person name="Manners J.M."/>
            <person name="Miranda-Saavedra D."/>
            <person name="Mukherjee M."/>
            <person name="Park G."/>
            <person name="Park J."/>
            <person name="Park S.Y."/>
            <person name="Proctor R.H."/>
            <person name="Regev A."/>
            <person name="Ruiz-Roldan M.C."/>
            <person name="Sain D."/>
            <person name="Sakthikumar S."/>
            <person name="Sykes S."/>
            <person name="Schwartz D.C."/>
            <person name="Turgeon B.G."/>
            <person name="Wapinski I."/>
            <person name="Yoder O."/>
            <person name="Young S."/>
            <person name="Zeng Q."/>
            <person name="Zhou S."/>
            <person name="Galagan J."/>
            <person name="Cuomo C.A."/>
            <person name="Kistler H.C."/>
            <person name="Rep M."/>
        </authorList>
    </citation>
    <scope>GENOME REANNOTATION</scope>
    <source>
        <strain evidence="5">ATCC MYA-4620 / CBS 123657 / FGSC 9075 / NRRL 31084 / PH-1</strain>
        <strain evidence="4">PH-1 / ATCC MYA-4620 / FGSC 9075 / NRRL 31084</strain>
    </source>
</reference>
<gene>
    <name evidence="4" type="primary">FG09050.1</name>
    <name evidence="3" type="ORF">FGRAMPH1_01T28041</name>
</gene>
<dbReference type="EMBL" id="HG970335">
    <property type="protein sequence ID" value="CEF83691.1"/>
    <property type="molecule type" value="Genomic_DNA"/>
</dbReference>
<accession>A0A098DPA8</accession>
<evidence type="ECO:0000256" key="1">
    <source>
        <dbReference type="SAM" id="MobiDB-lite"/>
    </source>
</evidence>
<name>A0A098DPA8_GIBZE</name>
<accession>A0A0E0SB78</accession>